<dbReference type="InParanoid" id="K1PXH0"/>
<organism evidence="1">
    <name type="scientific">Magallana gigas</name>
    <name type="common">Pacific oyster</name>
    <name type="synonym">Crassostrea gigas</name>
    <dbReference type="NCBI Taxonomy" id="29159"/>
    <lineage>
        <taxon>Eukaryota</taxon>
        <taxon>Metazoa</taxon>
        <taxon>Spiralia</taxon>
        <taxon>Lophotrochozoa</taxon>
        <taxon>Mollusca</taxon>
        <taxon>Bivalvia</taxon>
        <taxon>Autobranchia</taxon>
        <taxon>Pteriomorphia</taxon>
        <taxon>Ostreida</taxon>
        <taxon>Ostreoidea</taxon>
        <taxon>Ostreidae</taxon>
        <taxon>Magallana</taxon>
    </lineage>
</organism>
<accession>K1PXH0</accession>
<protein>
    <submittedName>
        <fullName evidence="1">Uncharacterized protein</fullName>
    </submittedName>
</protein>
<dbReference type="AlphaFoldDB" id="K1PXH0"/>
<gene>
    <name evidence="1" type="ORF">CGI_10011846</name>
</gene>
<sequence length="95" mass="10452">MEKTFDGHLKRCHSVGEKLQQEYSSEQLETIRGSIENSYGLNKAYQLSKKSKAASSLNSLATDGDYRVDAQQQFSRQTSGGFEASLFPPCIGGNV</sequence>
<proteinExistence type="predicted"/>
<reference evidence="1" key="1">
    <citation type="journal article" date="2012" name="Nature">
        <title>The oyster genome reveals stress adaptation and complexity of shell formation.</title>
        <authorList>
            <person name="Zhang G."/>
            <person name="Fang X."/>
            <person name="Guo X."/>
            <person name="Li L."/>
            <person name="Luo R."/>
            <person name="Xu F."/>
            <person name="Yang P."/>
            <person name="Zhang L."/>
            <person name="Wang X."/>
            <person name="Qi H."/>
            <person name="Xiong Z."/>
            <person name="Que H."/>
            <person name="Xie Y."/>
            <person name="Holland P.W."/>
            <person name="Paps J."/>
            <person name="Zhu Y."/>
            <person name="Wu F."/>
            <person name="Chen Y."/>
            <person name="Wang J."/>
            <person name="Peng C."/>
            <person name="Meng J."/>
            <person name="Yang L."/>
            <person name="Liu J."/>
            <person name="Wen B."/>
            <person name="Zhang N."/>
            <person name="Huang Z."/>
            <person name="Zhu Q."/>
            <person name="Feng Y."/>
            <person name="Mount A."/>
            <person name="Hedgecock D."/>
            <person name="Xu Z."/>
            <person name="Liu Y."/>
            <person name="Domazet-Loso T."/>
            <person name="Du Y."/>
            <person name="Sun X."/>
            <person name="Zhang S."/>
            <person name="Liu B."/>
            <person name="Cheng P."/>
            <person name="Jiang X."/>
            <person name="Li J."/>
            <person name="Fan D."/>
            <person name="Wang W."/>
            <person name="Fu W."/>
            <person name="Wang T."/>
            <person name="Wang B."/>
            <person name="Zhang J."/>
            <person name="Peng Z."/>
            <person name="Li Y."/>
            <person name="Li N."/>
            <person name="Wang J."/>
            <person name="Chen M."/>
            <person name="He Y."/>
            <person name="Tan F."/>
            <person name="Song X."/>
            <person name="Zheng Q."/>
            <person name="Huang R."/>
            <person name="Yang H."/>
            <person name="Du X."/>
            <person name="Chen L."/>
            <person name="Yang M."/>
            <person name="Gaffney P.M."/>
            <person name="Wang S."/>
            <person name="Luo L."/>
            <person name="She Z."/>
            <person name="Ming Y."/>
            <person name="Huang W."/>
            <person name="Zhang S."/>
            <person name="Huang B."/>
            <person name="Zhang Y."/>
            <person name="Qu T."/>
            <person name="Ni P."/>
            <person name="Miao G."/>
            <person name="Wang J."/>
            <person name="Wang Q."/>
            <person name="Steinberg C.E."/>
            <person name="Wang H."/>
            <person name="Li N."/>
            <person name="Qian L."/>
            <person name="Zhang G."/>
            <person name="Li Y."/>
            <person name="Yang H."/>
            <person name="Liu X."/>
            <person name="Wang J."/>
            <person name="Yin Y."/>
            <person name="Wang J."/>
        </authorList>
    </citation>
    <scope>NUCLEOTIDE SEQUENCE [LARGE SCALE GENOMIC DNA]</scope>
    <source>
        <strain evidence="1">05x7-T-G4-1.051#20</strain>
    </source>
</reference>
<dbReference type="EMBL" id="JH817687">
    <property type="protein sequence ID" value="EKC28972.1"/>
    <property type="molecule type" value="Genomic_DNA"/>
</dbReference>
<evidence type="ECO:0000313" key="1">
    <source>
        <dbReference type="EMBL" id="EKC28972.1"/>
    </source>
</evidence>
<dbReference type="HOGENOM" id="CLU_2374767_0_0_1"/>
<name>K1PXH0_MAGGI</name>